<keyword evidence="2" id="KW-0863">Zinc-finger</keyword>
<dbReference type="Gene3D" id="3.30.160.60">
    <property type="entry name" value="Classic Zinc Finger"/>
    <property type="match status" value="1"/>
</dbReference>
<accession>K1QMN2</accession>
<dbReference type="PROSITE" id="PS50089">
    <property type="entry name" value="ZF_RING_2"/>
    <property type="match status" value="1"/>
</dbReference>
<gene>
    <name evidence="4" type="ORF">CGI_10009603</name>
</gene>
<dbReference type="SMART" id="SM00184">
    <property type="entry name" value="RING"/>
    <property type="match status" value="1"/>
</dbReference>
<dbReference type="InterPro" id="IPR011042">
    <property type="entry name" value="6-blade_b-propeller_TolB-like"/>
</dbReference>
<dbReference type="InterPro" id="IPR018957">
    <property type="entry name" value="Znf_C3HC4_RING-type"/>
</dbReference>
<reference evidence="4" key="1">
    <citation type="journal article" date="2012" name="Nature">
        <title>The oyster genome reveals stress adaptation and complexity of shell formation.</title>
        <authorList>
            <person name="Zhang G."/>
            <person name="Fang X."/>
            <person name="Guo X."/>
            <person name="Li L."/>
            <person name="Luo R."/>
            <person name="Xu F."/>
            <person name="Yang P."/>
            <person name="Zhang L."/>
            <person name="Wang X."/>
            <person name="Qi H."/>
            <person name="Xiong Z."/>
            <person name="Que H."/>
            <person name="Xie Y."/>
            <person name="Holland P.W."/>
            <person name="Paps J."/>
            <person name="Zhu Y."/>
            <person name="Wu F."/>
            <person name="Chen Y."/>
            <person name="Wang J."/>
            <person name="Peng C."/>
            <person name="Meng J."/>
            <person name="Yang L."/>
            <person name="Liu J."/>
            <person name="Wen B."/>
            <person name="Zhang N."/>
            <person name="Huang Z."/>
            <person name="Zhu Q."/>
            <person name="Feng Y."/>
            <person name="Mount A."/>
            <person name="Hedgecock D."/>
            <person name="Xu Z."/>
            <person name="Liu Y."/>
            <person name="Domazet-Loso T."/>
            <person name="Du Y."/>
            <person name="Sun X."/>
            <person name="Zhang S."/>
            <person name="Liu B."/>
            <person name="Cheng P."/>
            <person name="Jiang X."/>
            <person name="Li J."/>
            <person name="Fan D."/>
            <person name="Wang W."/>
            <person name="Fu W."/>
            <person name="Wang T."/>
            <person name="Wang B."/>
            <person name="Zhang J."/>
            <person name="Peng Z."/>
            <person name="Li Y."/>
            <person name="Li N."/>
            <person name="Wang J."/>
            <person name="Chen M."/>
            <person name="He Y."/>
            <person name="Tan F."/>
            <person name="Song X."/>
            <person name="Zheng Q."/>
            <person name="Huang R."/>
            <person name="Yang H."/>
            <person name="Du X."/>
            <person name="Chen L."/>
            <person name="Yang M."/>
            <person name="Gaffney P.M."/>
            <person name="Wang S."/>
            <person name="Luo L."/>
            <person name="She Z."/>
            <person name="Ming Y."/>
            <person name="Huang W."/>
            <person name="Zhang S."/>
            <person name="Huang B."/>
            <person name="Zhang Y."/>
            <person name="Qu T."/>
            <person name="Ni P."/>
            <person name="Miao G."/>
            <person name="Wang J."/>
            <person name="Wang Q."/>
            <person name="Steinberg C.E."/>
            <person name="Wang H."/>
            <person name="Li N."/>
            <person name="Qian L."/>
            <person name="Zhang G."/>
            <person name="Li Y."/>
            <person name="Yang H."/>
            <person name="Liu X."/>
            <person name="Wang J."/>
            <person name="Yin Y."/>
            <person name="Wang J."/>
        </authorList>
    </citation>
    <scope>NUCLEOTIDE SEQUENCE [LARGE SCALE GENOMIC DNA]</scope>
    <source>
        <strain evidence="4">05x7-T-G4-1.051#20</strain>
    </source>
</reference>
<evidence type="ECO:0000256" key="1">
    <source>
        <dbReference type="ARBA" id="ARBA00022723"/>
    </source>
</evidence>
<dbReference type="PANTHER" id="PTHR25462:SF296">
    <property type="entry name" value="MEIOTIC P26, ISOFORM F"/>
    <property type="match status" value="1"/>
</dbReference>
<dbReference type="GO" id="GO:0008270">
    <property type="term" value="F:zinc ion binding"/>
    <property type="evidence" value="ECO:0007669"/>
    <property type="project" value="UniProtKB-KW"/>
</dbReference>
<keyword evidence="3" id="KW-0862">Zinc</keyword>
<dbReference type="Pfam" id="PF00097">
    <property type="entry name" value="zf-C3HC4"/>
    <property type="match status" value="1"/>
</dbReference>
<dbReference type="SUPFAM" id="SSF101898">
    <property type="entry name" value="NHL repeat"/>
    <property type="match status" value="1"/>
</dbReference>
<dbReference type="InterPro" id="IPR013083">
    <property type="entry name" value="Znf_RING/FYVE/PHD"/>
</dbReference>
<dbReference type="AlphaFoldDB" id="K1QMN2"/>
<name>K1QMN2_MAGGI</name>
<sequence length="624" mass="69947">MATAGDEERSLTTDLMLCSICLEQYKQPVSLPCSHSFCLTCLSTHIITACVNCDPPLGFPCPLCRKFIPAPGKFKEYSVDQWAKLFPENKFLASVAVGTKPIYCKPCQEDEGESKASSWCMDCSEVLCDDCVKYHKKFRPTRGHVIGSLNGCSANFCQPFVLDKCEAHDGRKLELICKEHISPCCSVCVIKEHVGCKRFCQLEDADENIVGPHNVKTLQADVKLLCSNLEQIITDEKNNMNCLDDASDAFAKELSEITTTIIDTVKRLEEKHLGEIAKLTKQSKSKLEESVHSVEHRVNYLQYWKERLFKNMSNETNLNTNTVLSFMKMKQIYENIRKLDYSKLKISIQTEIFDSVQKLTSLSCLAKTTSFEHQSPIDFDLRKLELKCADVINISEFTSPCSALYDGEFLSCDKLLLTDHKNRRCVMCDTEGEVLQEISLPGTPWGMCVRGENEVLVTLSDVHKVVVLDSNSLEIKQSLSVDCSCYGIATSGNTTVIGTRESIVMFQDLSDKNSCRTLSTEKENIDDVALDKDGNVIVSNYSEAIVKKLDKSGKMLFKYAHKELNKPFGLTVDGHGNIFVNGNDTNNIHIVSNDGKIIRILEGVQNPTCIKFLRGSYRFLVGEC</sequence>
<dbReference type="EMBL" id="JH818886">
    <property type="protein sequence ID" value="EKC30085.1"/>
    <property type="molecule type" value="Genomic_DNA"/>
</dbReference>
<dbReference type="InterPro" id="IPR017907">
    <property type="entry name" value="Znf_RING_CS"/>
</dbReference>
<evidence type="ECO:0000256" key="3">
    <source>
        <dbReference type="ARBA" id="ARBA00022833"/>
    </source>
</evidence>
<evidence type="ECO:0000256" key="2">
    <source>
        <dbReference type="ARBA" id="ARBA00022771"/>
    </source>
</evidence>
<dbReference type="PROSITE" id="PS50119">
    <property type="entry name" value="ZF_BBOX"/>
    <property type="match status" value="1"/>
</dbReference>
<dbReference type="HOGENOM" id="CLU_008645_6_0_1"/>
<evidence type="ECO:0000313" key="4">
    <source>
        <dbReference type="EMBL" id="EKC30085.1"/>
    </source>
</evidence>
<dbReference type="InterPro" id="IPR001841">
    <property type="entry name" value="Znf_RING"/>
</dbReference>
<proteinExistence type="predicted"/>
<dbReference type="Gene3D" id="2.120.10.30">
    <property type="entry name" value="TolB, C-terminal domain"/>
    <property type="match status" value="1"/>
</dbReference>
<dbReference type="PROSITE" id="PS00518">
    <property type="entry name" value="ZF_RING_1"/>
    <property type="match status" value="1"/>
</dbReference>
<dbReference type="InParanoid" id="K1QMN2"/>
<organism evidence="4">
    <name type="scientific">Magallana gigas</name>
    <name type="common">Pacific oyster</name>
    <name type="synonym">Crassostrea gigas</name>
    <dbReference type="NCBI Taxonomy" id="29159"/>
    <lineage>
        <taxon>Eukaryota</taxon>
        <taxon>Metazoa</taxon>
        <taxon>Spiralia</taxon>
        <taxon>Lophotrochozoa</taxon>
        <taxon>Mollusca</taxon>
        <taxon>Bivalvia</taxon>
        <taxon>Autobranchia</taxon>
        <taxon>Pteriomorphia</taxon>
        <taxon>Ostreida</taxon>
        <taxon>Ostreoidea</taxon>
        <taxon>Ostreidae</taxon>
        <taxon>Magallana</taxon>
    </lineage>
</organism>
<dbReference type="InterPro" id="IPR000315">
    <property type="entry name" value="Znf_B-box"/>
</dbReference>
<dbReference type="InterPro" id="IPR047153">
    <property type="entry name" value="TRIM45/56/19-like"/>
</dbReference>
<keyword evidence="1" id="KW-0479">Metal-binding</keyword>
<dbReference type="SUPFAM" id="SSF57850">
    <property type="entry name" value="RING/U-box"/>
    <property type="match status" value="1"/>
</dbReference>
<dbReference type="SMART" id="SM00336">
    <property type="entry name" value="BBOX"/>
    <property type="match status" value="1"/>
</dbReference>
<dbReference type="Gene3D" id="3.30.40.10">
    <property type="entry name" value="Zinc/RING finger domain, C3HC4 (zinc finger)"/>
    <property type="match status" value="1"/>
</dbReference>
<dbReference type="Pfam" id="PF22586">
    <property type="entry name" value="ANCHR-like_BBOX"/>
    <property type="match status" value="1"/>
</dbReference>
<protein>
    <submittedName>
        <fullName evidence="4">Tripartite motif-containing protein 56</fullName>
    </submittedName>
</protein>
<dbReference type="PANTHER" id="PTHR25462">
    <property type="entry name" value="BONUS, ISOFORM C-RELATED"/>
    <property type="match status" value="1"/>
</dbReference>